<proteinExistence type="predicted"/>
<protein>
    <submittedName>
        <fullName evidence="1">Uncharacterized protein</fullName>
    </submittedName>
</protein>
<evidence type="ECO:0000313" key="2">
    <source>
        <dbReference type="Proteomes" id="UP000187203"/>
    </source>
</evidence>
<dbReference type="AlphaFoldDB" id="A0A1R3H2T6"/>
<reference evidence="2" key="1">
    <citation type="submission" date="2013-09" db="EMBL/GenBank/DDBJ databases">
        <title>Corchorus olitorius genome sequencing.</title>
        <authorList>
            <person name="Alam M."/>
            <person name="Haque M.S."/>
            <person name="Islam M.S."/>
            <person name="Emdad E.M."/>
            <person name="Islam M.M."/>
            <person name="Ahmed B."/>
            <person name="Halim A."/>
            <person name="Hossen Q.M.M."/>
            <person name="Hossain M.Z."/>
            <person name="Ahmed R."/>
            <person name="Khan M.M."/>
            <person name="Islam R."/>
            <person name="Rashid M.M."/>
            <person name="Khan S.A."/>
            <person name="Rahman M.S."/>
            <person name="Alam M."/>
            <person name="Yahiya A.S."/>
            <person name="Khan M.S."/>
            <person name="Azam M.S."/>
            <person name="Haque T."/>
            <person name="Lashkar M.Z.H."/>
            <person name="Akhand A.I."/>
            <person name="Morshed G."/>
            <person name="Roy S."/>
            <person name="Uddin K.S."/>
            <person name="Rabeya T."/>
            <person name="Hossain A.S."/>
            <person name="Chowdhury A."/>
            <person name="Snigdha A.R."/>
            <person name="Mortoza M.S."/>
            <person name="Matin S.A."/>
            <person name="Hoque S.M.E."/>
            <person name="Islam M.K."/>
            <person name="Roy D.K."/>
            <person name="Haider R."/>
            <person name="Moosa M.M."/>
            <person name="Elias S.M."/>
            <person name="Hasan A.M."/>
            <person name="Jahan S."/>
            <person name="Shafiuddin M."/>
            <person name="Mahmood N."/>
            <person name="Shommy N.S."/>
        </authorList>
    </citation>
    <scope>NUCLEOTIDE SEQUENCE [LARGE SCALE GENOMIC DNA]</scope>
    <source>
        <strain evidence="2">cv. O-4</strain>
    </source>
</reference>
<accession>A0A1R3H2T6</accession>
<dbReference type="Proteomes" id="UP000187203">
    <property type="component" value="Unassembled WGS sequence"/>
</dbReference>
<gene>
    <name evidence="1" type="ORF">COLO4_31966</name>
</gene>
<comment type="caution">
    <text evidence="1">The sequence shown here is derived from an EMBL/GenBank/DDBJ whole genome shotgun (WGS) entry which is preliminary data.</text>
</comment>
<dbReference type="EMBL" id="AWUE01020890">
    <property type="protein sequence ID" value="OMO64649.1"/>
    <property type="molecule type" value="Genomic_DNA"/>
</dbReference>
<keyword evidence="2" id="KW-1185">Reference proteome</keyword>
<organism evidence="1 2">
    <name type="scientific">Corchorus olitorius</name>
    <dbReference type="NCBI Taxonomy" id="93759"/>
    <lineage>
        <taxon>Eukaryota</taxon>
        <taxon>Viridiplantae</taxon>
        <taxon>Streptophyta</taxon>
        <taxon>Embryophyta</taxon>
        <taxon>Tracheophyta</taxon>
        <taxon>Spermatophyta</taxon>
        <taxon>Magnoliopsida</taxon>
        <taxon>eudicotyledons</taxon>
        <taxon>Gunneridae</taxon>
        <taxon>Pentapetalae</taxon>
        <taxon>rosids</taxon>
        <taxon>malvids</taxon>
        <taxon>Malvales</taxon>
        <taxon>Malvaceae</taxon>
        <taxon>Grewioideae</taxon>
        <taxon>Apeibeae</taxon>
        <taxon>Corchorus</taxon>
    </lineage>
</organism>
<sequence>MGVGSGTSSKLRKAARKMVVAACASFSRNSPPSPSPISLLSTKPKNNLEAEAGIVAESVTNHDTLTSKRAMMMTTL</sequence>
<evidence type="ECO:0000313" key="1">
    <source>
        <dbReference type="EMBL" id="OMO64649.1"/>
    </source>
</evidence>
<name>A0A1R3H2T6_9ROSI</name>
<dbReference type="STRING" id="93759.A0A1R3H2T6"/>